<dbReference type="EMBL" id="LODT01000011">
    <property type="protein sequence ID" value="KYR01193.1"/>
    <property type="molecule type" value="Genomic_DNA"/>
</dbReference>
<name>A0A152A4M4_TIELA</name>
<feature type="signal peptide" evidence="1">
    <location>
        <begin position="1"/>
        <end position="17"/>
    </location>
</feature>
<dbReference type="InterPro" id="IPR032942">
    <property type="entry name" value="BPI/LBP/Plunc"/>
</dbReference>
<feature type="chain" id="PRO_5007593518" description="Lipid-binding serum glycoprotein C-terminal domain-containing protein" evidence="1">
    <location>
        <begin position="18"/>
        <end position="505"/>
    </location>
</feature>
<evidence type="ECO:0000313" key="2">
    <source>
        <dbReference type="EMBL" id="KYR01193.1"/>
    </source>
</evidence>
<dbReference type="OMA" id="VCDKTHD"/>
<accession>A0A152A4M4</accession>
<dbReference type="FunCoup" id="A0A152A4M4">
    <property type="interactions" value="1"/>
</dbReference>
<evidence type="ECO:0008006" key="4">
    <source>
        <dbReference type="Google" id="ProtNLM"/>
    </source>
</evidence>
<dbReference type="OrthoDB" id="9938407at2759"/>
<evidence type="ECO:0000256" key="1">
    <source>
        <dbReference type="SAM" id="SignalP"/>
    </source>
</evidence>
<gene>
    <name evidence="2" type="ORF">DLAC_02310</name>
</gene>
<keyword evidence="3" id="KW-1185">Reference proteome</keyword>
<protein>
    <recommendedName>
        <fullName evidence="4">Lipid-binding serum glycoprotein C-terminal domain-containing protein</fullName>
    </recommendedName>
</protein>
<proteinExistence type="predicted"/>
<keyword evidence="1" id="KW-0732">Signal</keyword>
<evidence type="ECO:0000313" key="3">
    <source>
        <dbReference type="Proteomes" id="UP000076078"/>
    </source>
</evidence>
<dbReference type="PANTHER" id="PTHR10504">
    <property type="entry name" value="BACTERICIDAL PERMEABILITY-INCREASING BPI PROTEIN-RELATED"/>
    <property type="match status" value="1"/>
</dbReference>
<dbReference type="InterPro" id="IPR017943">
    <property type="entry name" value="Bactericidal_perm-incr_a/b_dom"/>
</dbReference>
<comment type="caution">
    <text evidence="2">The sequence shown here is derived from an EMBL/GenBank/DDBJ whole genome shotgun (WGS) entry which is preliminary data.</text>
</comment>
<sequence length="505" mass="55818">MKYIILSILLFISLVVCQPGEVISSGLYVGINSNFLQTFTLEATTNIQNYINSMKLADISGSDGHIKYQITSIQQSVTLKDFFYKQYQSSFDYAVGFNDVSFTIHTDYQVCYKIGINKQLEICEHGKVTIQSTATISLYSNITLDFYSSQTTVKSTGTLMNVPSKGISYSVSCDSRVCDKTGEIRDKIQDAFVPDVQTSITNGINTNSEKFESLFPNLRPLNYKTTSGDSFLLNSEGILVESNGKSSNPLTPTMIMNLQGGIVVSTSKGGLHYPSQTPIFKPEFSDLEDFTSDMQFTLCPFLFESFVGAMFFSDLPMEFTPKEVPPASPVTLNTSDPFFLQSVPGLAKYPNQPITVQLSETDILPTVIINSTGLTVNGTMLRGDFIFPMDGKPQTAFSVQFIMDIELKLAVTLLRTGEVNISSTIVNMVPNAYEIGSQVGQVDVTGFIQLLQLFASVAKVPTFTLQNPTKYPITSIDLTYSNQYIQLNTNFKSSTLDLKKQFSIN</sequence>
<dbReference type="PANTHER" id="PTHR10504:SF131">
    <property type="entry name" value="BPI2 DOMAIN-CONTAINING PROTEIN"/>
    <property type="match status" value="1"/>
</dbReference>
<dbReference type="InParanoid" id="A0A152A4M4"/>
<reference evidence="2 3" key="1">
    <citation type="submission" date="2015-12" db="EMBL/GenBank/DDBJ databases">
        <title>Dictyostelia acquired genes for synthesis and detection of signals that induce cell-type specialization by lateral gene transfer from prokaryotes.</title>
        <authorList>
            <person name="Gloeckner G."/>
            <person name="Schaap P."/>
        </authorList>
    </citation>
    <scope>NUCLEOTIDE SEQUENCE [LARGE SCALE GENOMIC DNA]</scope>
    <source>
        <strain evidence="2 3">TK</strain>
    </source>
</reference>
<organism evidence="2 3">
    <name type="scientific">Tieghemostelium lacteum</name>
    <name type="common">Slime mold</name>
    <name type="synonym">Dictyostelium lacteum</name>
    <dbReference type="NCBI Taxonomy" id="361077"/>
    <lineage>
        <taxon>Eukaryota</taxon>
        <taxon>Amoebozoa</taxon>
        <taxon>Evosea</taxon>
        <taxon>Eumycetozoa</taxon>
        <taxon>Dictyostelia</taxon>
        <taxon>Dictyosteliales</taxon>
        <taxon>Raperosteliaceae</taxon>
        <taxon>Tieghemostelium</taxon>
    </lineage>
</organism>
<dbReference type="Proteomes" id="UP000076078">
    <property type="component" value="Unassembled WGS sequence"/>
</dbReference>
<dbReference type="GO" id="GO:0008289">
    <property type="term" value="F:lipid binding"/>
    <property type="evidence" value="ECO:0007669"/>
    <property type="project" value="InterPro"/>
</dbReference>
<dbReference type="SUPFAM" id="SSF55394">
    <property type="entry name" value="Bactericidal permeability-increasing protein, BPI"/>
    <property type="match status" value="1"/>
</dbReference>
<dbReference type="AlphaFoldDB" id="A0A152A4M4"/>